<keyword evidence="3" id="KW-1185">Reference proteome</keyword>
<dbReference type="AlphaFoldDB" id="A0A8S1RXZ5"/>
<dbReference type="Pfam" id="PF00830">
    <property type="entry name" value="Ribosomal_L28"/>
    <property type="match status" value="1"/>
</dbReference>
<keyword evidence="1" id="KW-0472">Membrane</keyword>
<proteinExistence type="predicted"/>
<evidence type="ECO:0000313" key="3">
    <source>
        <dbReference type="Proteomes" id="UP000692954"/>
    </source>
</evidence>
<organism evidence="2 3">
    <name type="scientific">Paramecium sonneborni</name>
    <dbReference type="NCBI Taxonomy" id="65129"/>
    <lineage>
        <taxon>Eukaryota</taxon>
        <taxon>Sar</taxon>
        <taxon>Alveolata</taxon>
        <taxon>Ciliophora</taxon>
        <taxon>Intramacronucleata</taxon>
        <taxon>Oligohymenophorea</taxon>
        <taxon>Peniculida</taxon>
        <taxon>Parameciidae</taxon>
        <taxon>Paramecium</taxon>
    </lineage>
</organism>
<comment type="caution">
    <text evidence="2">The sequence shown here is derived from an EMBL/GenBank/DDBJ whole genome shotgun (WGS) entry which is preliminary data.</text>
</comment>
<evidence type="ECO:0000256" key="1">
    <source>
        <dbReference type="SAM" id="Phobius"/>
    </source>
</evidence>
<dbReference type="OrthoDB" id="312542at2759"/>
<keyword evidence="1" id="KW-0812">Transmembrane</keyword>
<dbReference type="Proteomes" id="UP000692954">
    <property type="component" value="Unassembled WGS sequence"/>
</dbReference>
<dbReference type="InterPro" id="IPR026569">
    <property type="entry name" value="Ribosomal_bL28"/>
</dbReference>
<gene>
    <name evidence="2" type="ORF">PSON_ATCC_30995.1.T4490002</name>
</gene>
<dbReference type="GO" id="GO:0005762">
    <property type="term" value="C:mitochondrial large ribosomal subunit"/>
    <property type="evidence" value="ECO:0007669"/>
    <property type="project" value="TreeGrafter"/>
</dbReference>
<feature type="transmembrane region" description="Helical" evidence="1">
    <location>
        <begin position="289"/>
        <end position="308"/>
    </location>
</feature>
<evidence type="ECO:0000313" key="2">
    <source>
        <dbReference type="EMBL" id="CAD8131294.1"/>
    </source>
</evidence>
<accession>A0A8S1RXZ5</accession>
<dbReference type="EMBL" id="CAJJDN010000449">
    <property type="protein sequence ID" value="CAD8131294.1"/>
    <property type="molecule type" value="Genomic_DNA"/>
</dbReference>
<dbReference type="GO" id="GO:0003735">
    <property type="term" value="F:structural constituent of ribosome"/>
    <property type="evidence" value="ECO:0007669"/>
    <property type="project" value="InterPro"/>
</dbReference>
<protein>
    <recommendedName>
        <fullName evidence="4">Ribosomal protein L28</fullName>
    </recommendedName>
</protein>
<name>A0A8S1RXZ5_9CILI</name>
<sequence length="309" mass="37241">MKQLNYRPLFNFQLSVNPTTKSISQLSPRQLLDPALIKRICQNQIPKHTIMSQFCLQHGKQQKSGNQTCFSEKSEYILIINRIRRSWYPIVQKQTYKSLILSRRIHVKVTTKTMKCFRKAGSLDNYILLTKPQDQDFTYEEYLRKLMLTKIDAPLFELNFKTSQEEHKDQAKQLQLYDIHLKLDIKINIFQNKNTNEMYPQEFIKLREYDSLKDKFEETDVLHPVLQIIFQKKQLFILQNKQILIINQILFSQMENNRYDEQQHFIPQIQQNYNQDQNRELQRYQFIDAFSYITLMLCIIVVFIGVFFF</sequence>
<evidence type="ECO:0008006" key="4">
    <source>
        <dbReference type="Google" id="ProtNLM"/>
    </source>
</evidence>
<dbReference type="PANTHER" id="PTHR13528:SF2">
    <property type="entry name" value="LARGE RIBOSOMAL SUBUNIT PROTEIN BL28M"/>
    <property type="match status" value="1"/>
</dbReference>
<reference evidence="2" key="1">
    <citation type="submission" date="2021-01" db="EMBL/GenBank/DDBJ databases">
        <authorList>
            <consortium name="Genoscope - CEA"/>
            <person name="William W."/>
        </authorList>
    </citation>
    <scope>NUCLEOTIDE SEQUENCE</scope>
</reference>
<keyword evidence="1" id="KW-1133">Transmembrane helix</keyword>
<dbReference type="PANTHER" id="PTHR13528">
    <property type="entry name" value="39S RIBOSOMAL PROTEIN L28, MITOCHONDRIAL"/>
    <property type="match status" value="1"/>
</dbReference>